<evidence type="ECO:0000256" key="2">
    <source>
        <dbReference type="RuleBase" id="RU362080"/>
    </source>
</evidence>
<organism evidence="3 4">
    <name type="scientific">Nocardia higoensis</name>
    <dbReference type="NCBI Taxonomy" id="228599"/>
    <lineage>
        <taxon>Bacteria</taxon>
        <taxon>Bacillati</taxon>
        <taxon>Actinomycetota</taxon>
        <taxon>Actinomycetes</taxon>
        <taxon>Mycobacteriales</taxon>
        <taxon>Nocardiaceae</taxon>
        <taxon>Nocardia</taxon>
    </lineage>
</organism>
<sequence>MELAEAEAVLPEVVSRVRTLHERVTITIDGAPAAVLIAPADLEALEETIEILSDSAAMSQLAESDAELARGEVVDGEDLAAEMVNRRR</sequence>
<dbReference type="Proteomes" id="UP000707731">
    <property type="component" value="Unassembled WGS sequence"/>
</dbReference>
<dbReference type="Gene3D" id="3.40.1620.10">
    <property type="entry name" value="YefM-like domain"/>
    <property type="match status" value="1"/>
</dbReference>
<comment type="caution">
    <text evidence="3">The sequence shown here is derived from an EMBL/GenBank/DDBJ whole genome shotgun (WGS) entry which is preliminary data.</text>
</comment>
<evidence type="ECO:0000256" key="1">
    <source>
        <dbReference type="ARBA" id="ARBA00009981"/>
    </source>
</evidence>
<dbReference type="Gene3D" id="1.10.1220.170">
    <property type="match status" value="1"/>
</dbReference>
<proteinExistence type="inferred from homology"/>
<accession>A0ABS0DF79</accession>
<dbReference type="SUPFAM" id="SSF143120">
    <property type="entry name" value="YefM-like"/>
    <property type="match status" value="1"/>
</dbReference>
<gene>
    <name evidence="3" type="ORF">IU449_21730</name>
</gene>
<dbReference type="InterPro" id="IPR051405">
    <property type="entry name" value="phD/YefM_antitoxin"/>
</dbReference>
<dbReference type="EMBL" id="JADLQN010000004">
    <property type="protein sequence ID" value="MBF6357130.1"/>
    <property type="molecule type" value="Genomic_DNA"/>
</dbReference>
<name>A0ABS0DF79_9NOCA</name>
<comment type="function">
    <text evidence="2">Antitoxin component of a type II toxin-antitoxin (TA) system.</text>
</comment>
<reference evidence="3 4" key="1">
    <citation type="submission" date="2020-10" db="EMBL/GenBank/DDBJ databases">
        <title>Identification of Nocardia species via Next-generation sequencing and recognition of intraspecies genetic diversity.</title>
        <authorList>
            <person name="Li P."/>
            <person name="Li P."/>
            <person name="Lu B."/>
        </authorList>
    </citation>
    <scope>NUCLEOTIDE SEQUENCE [LARGE SCALE GENOMIC DNA]</scope>
    <source>
        <strain evidence="3 4">BJ06-0143</strain>
    </source>
</reference>
<dbReference type="PANTHER" id="PTHR33713:SF10">
    <property type="entry name" value="ANTITOXIN YAFN"/>
    <property type="match status" value="1"/>
</dbReference>
<dbReference type="NCBIfam" id="TIGR01552">
    <property type="entry name" value="phd_fam"/>
    <property type="match status" value="1"/>
</dbReference>
<dbReference type="InterPro" id="IPR036165">
    <property type="entry name" value="YefM-like_sf"/>
</dbReference>
<dbReference type="Pfam" id="PF02604">
    <property type="entry name" value="PhdYeFM_antitox"/>
    <property type="match status" value="1"/>
</dbReference>
<dbReference type="InterPro" id="IPR006442">
    <property type="entry name" value="Antitoxin_Phd/YefM"/>
</dbReference>
<protein>
    <recommendedName>
        <fullName evidence="2">Antitoxin</fullName>
    </recommendedName>
</protein>
<dbReference type="PANTHER" id="PTHR33713">
    <property type="entry name" value="ANTITOXIN YAFN-RELATED"/>
    <property type="match status" value="1"/>
</dbReference>
<keyword evidence="4" id="KW-1185">Reference proteome</keyword>
<evidence type="ECO:0000313" key="3">
    <source>
        <dbReference type="EMBL" id="MBF6357130.1"/>
    </source>
</evidence>
<evidence type="ECO:0000313" key="4">
    <source>
        <dbReference type="Proteomes" id="UP000707731"/>
    </source>
</evidence>
<dbReference type="RefSeq" id="WP_195003953.1">
    <property type="nucleotide sequence ID" value="NZ_JADLQN010000004.1"/>
</dbReference>
<comment type="similarity">
    <text evidence="1 2">Belongs to the phD/YefM antitoxin family.</text>
</comment>